<dbReference type="RefSeq" id="WP_196102004.1">
    <property type="nucleotide sequence ID" value="NZ_CP064942.1"/>
</dbReference>
<keyword evidence="1" id="KW-0812">Transmembrane</keyword>
<gene>
    <name evidence="2" type="ORF">I0K15_13350</name>
</gene>
<evidence type="ECO:0000256" key="1">
    <source>
        <dbReference type="SAM" id="Phobius"/>
    </source>
</evidence>
<dbReference type="Proteomes" id="UP000594800">
    <property type="component" value="Chromosome"/>
</dbReference>
<evidence type="ECO:0000313" key="3">
    <source>
        <dbReference type="Proteomes" id="UP000594800"/>
    </source>
</evidence>
<dbReference type="EMBL" id="CP064942">
    <property type="protein sequence ID" value="QPH52793.1"/>
    <property type="molecule type" value="Genomic_DNA"/>
</dbReference>
<accession>A0A7S9QBE2</accession>
<keyword evidence="1" id="KW-0472">Membrane</keyword>
<dbReference type="KEGG" id="poz:I0K15_13350"/>
<name>A0A7S9QBE2_9RHOB</name>
<protein>
    <submittedName>
        <fullName evidence="2">Uncharacterized protein</fullName>
    </submittedName>
</protein>
<organism evidence="2 3">
    <name type="scientific">Pontivivens ytuae</name>
    <dbReference type="NCBI Taxonomy" id="2789856"/>
    <lineage>
        <taxon>Bacteria</taxon>
        <taxon>Pseudomonadati</taxon>
        <taxon>Pseudomonadota</taxon>
        <taxon>Alphaproteobacteria</taxon>
        <taxon>Rhodobacterales</taxon>
        <taxon>Paracoccaceae</taxon>
        <taxon>Pontivivens</taxon>
    </lineage>
</organism>
<sequence length="74" mass="7698">MSALDWLLVAYGASILALIGRGVEAILSNDGWLRPAFWAATALGLALFIEFATPASASFGAVMLALIDVAAQVF</sequence>
<reference evidence="2 3" key="1">
    <citation type="submission" date="2020-11" db="EMBL/GenBank/DDBJ databases">
        <title>Description of Pontivivens ytuae sp. nov. isolated from deep sea sediment of Mariana Trench.</title>
        <authorList>
            <person name="Wang Z."/>
            <person name="Sun Q.-L."/>
            <person name="Xu X.-D."/>
            <person name="Tang Y.-Z."/>
            <person name="Zhang J."/>
        </authorList>
    </citation>
    <scope>NUCLEOTIDE SEQUENCE [LARGE SCALE GENOMIC DNA]</scope>
    <source>
        <strain evidence="2 3">MT2928</strain>
    </source>
</reference>
<dbReference type="AlphaFoldDB" id="A0A7S9QBE2"/>
<proteinExistence type="predicted"/>
<evidence type="ECO:0000313" key="2">
    <source>
        <dbReference type="EMBL" id="QPH52793.1"/>
    </source>
</evidence>
<keyword evidence="1" id="KW-1133">Transmembrane helix</keyword>
<feature type="transmembrane region" description="Helical" evidence="1">
    <location>
        <begin position="38"/>
        <end position="67"/>
    </location>
</feature>
<keyword evidence="3" id="KW-1185">Reference proteome</keyword>